<keyword evidence="3" id="KW-0677">Repeat</keyword>
<dbReference type="PROSITE" id="PS51740">
    <property type="entry name" value="SPOVT_ABRB"/>
    <property type="match status" value="2"/>
</dbReference>
<dbReference type="Gene3D" id="3.40.1550.20">
    <property type="entry name" value="Transcriptional regulator MraZ domain"/>
    <property type="match status" value="1"/>
</dbReference>
<organism evidence="9 10">
    <name type="scientific">Candidatus Nealsonbacteria bacterium CG01_land_8_20_14_3_00_12</name>
    <dbReference type="NCBI Taxonomy" id="1974697"/>
    <lineage>
        <taxon>Bacteria</taxon>
        <taxon>Candidatus Nealsoniibacteriota</taxon>
    </lineage>
</organism>
<dbReference type="EMBL" id="PETJ01000056">
    <property type="protein sequence ID" value="PIV64962.1"/>
    <property type="molecule type" value="Genomic_DNA"/>
</dbReference>
<dbReference type="InterPro" id="IPR035642">
    <property type="entry name" value="MraZ_N"/>
</dbReference>
<evidence type="ECO:0000256" key="3">
    <source>
        <dbReference type="ARBA" id="ARBA00022737"/>
    </source>
</evidence>
<reference evidence="10" key="1">
    <citation type="submission" date="2017-09" db="EMBL/GenBank/DDBJ databases">
        <title>Depth-based differentiation of microbial function through sediment-hosted aquifers and enrichment of novel symbionts in the deep terrestrial subsurface.</title>
        <authorList>
            <person name="Probst A.J."/>
            <person name="Ladd B."/>
            <person name="Jarett J.K."/>
            <person name="Geller-Mcgrath D.E."/>
            <person name="Sieber C.M.K."/>
            <person name="Emerson J.B."/>
            <person name="Anantharaman K."/>
            <person name="Thomas B.C."/>
            <person name="Malmstrom R."/>
            <person name="Stieglmeier M."/>
            <person name="Klingl A."/>
            <person name="Woyke T."/>
            <person name="Ryan C.M."/>
            <person name="Banfield J.F."/>
        </authorList>
    </citation>
    <scope>NUCLEOTIDE SEQUENCE [LARGE SCALE GENOMIC DNA]</scope>
</reference>
<dbReference type="InterPro" id="IPR038619">
    <property type="entry name" value="MraZ_sf"/>
</dbReference>
<sequence>MFIGEYLYIIDQKKRVAIPPKFRRELGKRAVITRGLDNCLVIYPLGEWEKLTKKIENLPNGQIDARGFARIMLSGAVDVALDKLGRILIPDYLKDYAFLKKNVAILGLSNRIEIWDEKRWKDYKLKTEKEIGDMASRLQQLGI</sequence>
<dbReference type="GO" id="GO:0003700">
    <property type="term" value="F:DNA-binding transcription factor activity"/>
    <property type="evidence" value="ECO:0007669"/>
    <property type="project" value="UniProtKB-UniRule"/>
</dbReference>
<dbReference type="GO" id="GO:0000976">
    <property type="term" value="F:transcription cis-regulatory region binding"/>
    <property type="evidence" value="ECO:0007669"/>
    <property type="project" value="TreeGrafter"/>
</dbReference>
<evidence type="ECO:0000256" key="7">
    <source>
        <dbReference type="HAMAP-Rule" id="MF_01008"/>
    </source>
</evidence>
<dbReference type="GO" id="GO:0009295">
    <property type="term" value="C:nucleoid"/>
    <property type="evidence" value="ECO:0007669"/>
    <property type="project" value="UniProtKB-SubCell"/>
</dbReference>
<dbReference type="Proteomes" id="UP000230766">
    <property type="component" value="Unassembled WGS sequence"/>
</dbReference>
<evidence type="ECO:0000256" key="6">
    <source>
        <dbReference type="ARBA" id="ARBA00023163"/>
    </source>
</evidence>
<dbReference type="PANTHER" id="PTHR34701:SF1">
    <property type="entry name" value="TRANSCRIPTIONAL REGULATOR MRAZ"/>
    <property type="match status" value="1"/>
</dbReference>
<dbReference type="InterPro" id="IPR035644">
    <property type="entry name" value="MraZ_C"/>
</dbReference>
<dbReference type="CDD" id="cd16321">
    <property type="entry name" value="MraZ_C"/>
    <property type="match status" value="1"/>
</dbReference>
<dbReference type="CDD" id="cd16320">
    <property type="entry name" value="MraZ_N"/>
    <property type="match status" value="1"/>
</dbReference>
<keyword evidence="6 7" id="KW-0804">Transcription</keyword>
<dbReference type="InterPro" id="IPR007159">
    <property type="entry name" value="SpoVT-AbrB_dom"/>
</dbReference>
<comment type="caution">
    <text evidence="9">The sequence shown here is derived from an EMBL/GenBank/DDBJ whole genome shotgun (WGS) entry which is preliminary data.</text>
</comment>
<keyword evidence="2 7" id="KW-0963">Cytoplasm</keyword>
<evidence type="ECO:0000256" key="5">
    <source>
        <dbReference type="ARBA" id="ARBA00023125"/>
    </source>
</evidence>
<keyword evidence="5 7" id="KW-0238">DNA-binding</keyword>
<dbReference type="HAMAP" id="MF_01008">
    <property type="entry name" value="MraZ"/>
    <property type="match status" value="1"/>
</dbReference>
<dbReference type="NCBIfam" id="TIGR00242">
    <property type="entry name" value="division/cell wall cluster transcriptional repressor MraZ"/>
    <property type="match status" value="1"/>
</dbReference>
<evidence type="ECO:0000313" key="9">
    <source>
        <dbReference type="EMBL" id="PIV64962.1"/>
    </source>
</evidence>
<name>A0A2M7EB43_9BACT</name>
<feature type="domain" description="SpoVT-AbrB" evidence="8">
    <location>
        <begin position="5"/>
        <end position="47"/>
    </location>
</feature>
<proteinExistence type="inferred from homology"/>
<protein>
    <recommendedName>
        <fullName evidence="1 7">Transcriptional regulator MraZ</fullName>
    </recommendedName>
</protein>
<feature type="domain" description="SpoVT-AbrB" evidence="8">
    <location>
        <begin position="76"/>
        <end position="119"/>
    </location>
</feature>
<dbReference type="InterPro" id="IPR020603">
    <property type="entry name" value="MraZ_dom"/>
</dbReference>
<keyword evidence="4 7" id="KW-0805">Transcription regulation</keyword>
<evidence type="ECO:0000259" key="8">
    <source>
        <dbReference type="PROSITE" id="PS51740"/>
    </source>
</evidence>
<comment type="subunit">
    <text evidence="7">Forms oligomers.</text>
</comment>
<dbReference type="Pfam" id="PF02381">
    <property type="entry name" value="MraZ"/>
    <property type="match status" value="2"/>
</dbReference>
<dbReference type="AlphaFoldDB" id="A0A2M7EB43"/>
<gene>
    <name evidence="7 9" type="primary">mraZ</name>
    <name evidence="9" type="ORF">COS09_02080</name>
</gene>
<evidence type="ECO:0000313" key="10">
    <source>
        <dbReference type="Proteomes" id="UP000230766"/>
    </source>
</evidence>
<evidence type="ECO:0000256" key="1">
    <source>
        <dbReference type="ARBA" id="ARBA00013860"/>
    </source>
</evidence>
<dbReference type="PANTHER" id="PTHR34701">
    <property type="entry name" value="TRANSCRIPTIONAL REGULATOR MRAZ"/>
    <property type="match status" value="1"/>
</dbReference>
<dbReference type="InterPro" id="IPR037914">
    <property type="entry name" value="SpoVT-AbrB_sf"/>
</dbReference>
<evidence type="ECO:0000256" key="4">
    <source>
        <dbReference type="ARBA" id="ARBA00023015"/>
    </source>
</evidence>
<dbReference type="GO" id="GO:2000143">
    <property type="term" value="P:negative regulation of DNA-templated transcription initiation"/>
    <property type="evidence" value="ECO:0007669"/>
    <property type="project" value="TreeGrafter"/>
</dbReference>
<dbReference type="GO" id="GO:0005737">
    <property type="term" value="C:cytoplasm"/>
    <property type="evidence" value="ECO:0007669"/>
    <property type="project" value="UniProtKB-UniRule"/>
</dbReference>
<accession>A0A2M7EB43</accession>
<dbReference type="SUPFAM" id="SSF89447">
    <property type="entry name" value="AbrB/MazE/MraZ-like"/>
    <property type="match status" value="1"/>
</dbReference>
<comment type="subcellular location">
    <subcellularLocation>
        <location evidence="7">Cytoplasm</location>
        <location evidence="7">Nucleoid</location>
    </subcellularLocation>
</comment>
<dbReference type="InterPro" id="IPR003444">
    <property type="entry name" value="MraZ"/>
</dbReference>
<evidence type="ECO:0000256" key="2">
    <source>
        <dbReference type="ARBA" id="ARBA00022490"/>
    </source>
</evidence>
<comment type="similarity">
    <text evidence="7">Belongs to the MraZ family.</text>
</comment>